<evidence type="ECO:0000313" key="2">
    <source>
        <dbReference type="Proteomes" id="UP000322873"/>
    </source>
</evidence>
<sequence>MALLYLLNQSPFSIPSRLPQLSFNPSDPNLRSSLIPSLVPQFDEEDEKQLNLSDLQITTSNEFLNTQYPLTVPIAELLTFSQFQFPSLSHPPTTNHLLGAILHLVATTLHTFGQPLKEL</sequence>
<gene>
    <name evidence="1" type="ORF">EYC84_008567</name>
</gene>
<comment type="caution">
    <text evidence="1">The sequence shown here is derived from an EMBL/GenBank/DDBJ whole genome shotgun (WGS) entry which is preliminary data.</text>
</comment>
<evidence type="ECO:0000313" key="1">
    <source>
        <dbReference type="EMBL" id="KAA8568172.1"/>
    </source>
</evidence>
<proteinExistence type="predicted"/>
<dbReference type="EMBL" id="VICG01000010">
    <property type="protein sequence ID" value="KAA8568172.1"/>
    <property type="molecule type" value="Genomic_DNA"/>
</dbReference>
<organism evidence="1 2">
    <name type="scientific">Monilinia fructicola</name>
    <name type="common">Brown rot fungus</name>
    <name type="synonym">Ciboria fructicola</name>
    <dbReference type="NCBI Taxonomy" id="38448"/>
    <lineage>
        <taxon>Eukaryota</taxon>
        <taxon>Fungi</taxon>
        <taxon>Dikarya</taxon>
        <taxon>Ascomycota</taxon>
        <taxon>Pezizomycotina</taxon>
        <taxon>Leotiomycetes</taxon>
        <taxon>Helotiales</taxon>
        <taxon>Sclerotiniaceae</taxon>
        <taxon>Monilinia</taxon>
    </lineage>
</organism>
<keyword evidence="2" id="KW-1185">Reference proteome</keyword>
<dbReference type="Proteomes" id="UP000322873">
    <property type="component" value="Unassembled WGS sequence"/>
</dbReference>
<name>A0A5M9JK25_MONFR</name>
<reference evidence="1 2" key="1">
    <citation type="submission" date="2019-06" db="EMBL/GenBank/DDBJ databases">
        <title>Genome Sequence of the Brown Rot Fungal Pathogen Monilinia fructicola.</title>
        <authorList>
            <person name="De Miccolis Angelini R.M."/>
            <person name="Landi L."/>
            <person name="Abate D."/>
            <person name="Pollastro S."/>
            <person name="Romanazzi G."/>
            <person name="Faretra F."/>
        </authorList>
    </citation>
    <scope>NUCLEOTIDE SEQUENCE [LARGE SCALE GENOMIC DNA]</scope>
    <source>
        <strain evidence="1 2">Mfrc123</strain>
    </source>
</reference>
<accession>A0A5M9JK25</accession>
<protein>
    <submittedName>
        <fullName evidence="1">Uncharacterized protein</fullName>
    </submittedName>
</protein>
<dbReference type="AlphaFoldDB" id="A0A5M9JK25"/>